<proteinExistence type="predicted"/>
<dbReference type="AlphaFoldDB" id="A0AAV4NXT5"/>
<gene>
    <name evidence="1" type="ORF">CEXT_515621</name>
</gene>
<accession>A0AAV4NXT5</accession>
<sequence length="126" mass="14308">MVNDSRKWCLNRIYRIIKTTKRGGSKRRRISEENKNAVVGTGRQNSHAVGTAQLPIFHLSQNHCRDPSDPQLLNNGLASQRANNGNMRTITYLFDPSPYNKCIRSVTDRRESVLGSLTPYPLVGRR</sequence>
<evidence type="ECO:0000313" key="2">
    <source>
        <dbReference type="Proteomes" id="UP001054945"/>
    </source>
</evidence>
<protein>
    <submittedName>
        <fullName evidence="1">Uncharacterized protein</fullName>
    </submittedName>
</protein>
<name>A0AAV4NXT5_CAEEX</name>
<dbReference type="EMBL" id="BPLR01021447">
    <property type="protein sequence ID" value="GIX89710.1"/>
    <property type="molecule type" value="Genomic_DNA"/>
</dbReference>
<dbReference type="Proteomes" id="UP001054945">
    <property type="component" value="Unassembled WGS sequence"/>
</dbReference>
<evidence type="ECO:0000313" key="1">
    <source>
        <dbReference type="EMBL" id="GIX89710.1"/>
    </source>
</evidence>
<reference evidence="1 2" key="1">
    <citation type="submission" date="2021-06" db="EMBL/GenBank/DDBJ databases">
        <title>Caerostris extrusa draft genome.</title>
        <authorList>
            <person name="Kono N."/>
            <person name="Arakawa K."/>
        </authorList>
    </citation>
    <scope>NUCLEOTIDE SEQUENCE [LARGE SCALE GENOMIC DNA]</scope>
</reference>
<comment type="caution">
    <text evidence="1">The sequence shown here is derived from an EMBL/GenBank/DDBJ whole genome shotgun (WGS) entry which is preliminary data.</text>
</comment>
<organism evidence="1 2">
    <name type="scientific">Caerostris extrusa</name>
    <name type="common">Bark spider</name>
    <name type="synonym">Caerostris bankana</name>
    <dbReference type="NCBI Taxonomy" id="172846"/>
    <lineage>
        <taxon>Eukaryota</taxon>
        <taxon>Metazoa</taxon>
        <taxon>Ecdysozoa</taxon>
        <taxon>Arthropoda</taxon>
        <taxon>Chelicerata</taxon>
        <taxon>Arachnida</taxon>
        <taxon>Araneae</taxon>
        <taxon>Araneomorphae</taxon>
        <taxon>Entelegynae</taxon>
        <taxon>Araneoidea</taxon>
        <taxon>Araneidae</taxon>
        <taxon>Caerostris</taxon>
    </lineage>
</organism>
<keyword evidence="2" id="KW-1185">Reference proteome</keyword>